<keyword evidence="4" id="KW-0456">Lyase</keyword>
<dbReference type="GO" id="GO:0042732">
    <property type="term" value="P:D-xylose metabolic process"/>
    <property type="evidence" value="ECO:0007669"/>
    <property type="project" value="InterPro"/>
</dbReference>
<dbReference type="PANTHER" id="PTHR43078:SF6">
    <property type="entry name" value="UDP-GLUCURONIC ACID DECARBOXYLASE 1"/>
    <property type="match status" value="1"/>
</dbReference>
<evidence type="ECO:0000256" key="3">
    <source>
        <dbReference type="ARBA" id="ARBA00023027"/>
    </source>
</evidence>
<keyword evidence="3" id="KW-0520">NAD</keyword>
<keyword evidence="2" id="KW-0210">Decarboxylase</keyword>
<keyword evidence="7" id="KW-1185">Reference proteome</keyword>
<dbReference type="Gene3D" id="3.40.50.720">
    <property type="entry name" value="NAD(P)-binding Rossmann-like Domain"/>
    <property type="match status" value="1"/>
</dbReference>
<evidence type="ECO:0000259" key="5">
    <source>
        <dbReference type="Pfam" id="PF01370"/>
    </source>
</evidence>
<dbReference type="RefSeq" id="WP_131283741.1">
    <property type="nucleotide sequence ID" value="NZ_RXLP01000019.1"/>
</dbReference>
<dbReference type="SUPFAM" id="SSF51735">
    <property type="entry name" value="NAD(P)-binding Rossmann-fold domains"/>
    <property type="match status" value="1"/>
</dbReference>
<evidence type="ECO:0000313" key="7">
    <source>
        <dbReference type="Proteomes" id="UP000291289"/>
    </source>
</evidence>
<gene>
    <name evidence="6" type="ORF">EJ419_03720</name>
</gene>
<dbReference type="PANTHER" id="PTHR43078">
    <property type="entry name" value="UDP-GLUCURONIC ACID DECARBOXYLASE-RELATED"/>
    <property type="match status" value="1"/>
</dbReference>
<dbReference type="GO" id="GO:0005737">
    <property type="term" value="C:cytoplasm"/>
    <property type="evidence" value="ECO:0007669"/>
    <property type="project" value="TreeGrafter"/>
</dbReference>
<dbReference type="AlphaFoldDB" id="A0A4R0QSN8"/>
<feature type="domain" description="NAD-dependent epimerase/dehydratase" evidence="5">
    <location>
        <begin position="44"/>
        <end position="287"/>
    </location>
</feature>
<evidence type="ECO:0000256" key="2">
    <source>
        <dbReference type="ARBA" id="ARBA00022793"/>
    </source>
</evidence>
<sequence length="364" mass="39552">MANQHNQNQSKVFGTDGTHSMWTADAKLAASHVVNPHFFDNKTVAVLGASGFIGSVTAYALQELGARVVACGRNTNRLRLLFGGVPGIVIKALNLQEPLDFSQDNDALIDYERVDIIIDAASPADPASFANEPVQTMLTNISGVDNVLNYARDHAVEQVLYISSGEVYGYFTHDHPVKETEQGFLNILASRSCYPQSKRAAETLCASYVEQYGLDVRIARPSHILGPEFSTSDSRASAQFFRDTLAGHSITLMSTGEQIRTFAYISDCVSGLLSILSVGEKGNAYNVTNSDSPTSFADFARYVGDVGNVQVTIPVARSGASDNSPSLRRVAQLDNTKLRSLGWSPQFNAREAVERTYTLLSLIR</sequence>
<reference evidence="6 7" key="1">
    <citation type="submission" date="2018-12" db="EMBL/GenBank/DDBJ databases">
        <title>Alloscrdovia theropitheci sp. nov: a novel taxon from the feces of the bleeding-herat monkey (Theropithecus geleda).</title>
        <authorList>
            <person name="Modesto M."/>
        </authorList>
    </citation>
    <scope>NUCLEOTIDE SEQUENCE [LARGE SCALE GENOMIC DNA]</scope>
    <source>
        <strain evidence="6 7">GLDI4/2</strain>
    </source>
</reference>
<dbReference type="InterPro" id="IPR044516">
    <property type="entry name" value="UXS-like"/>
</dbReference>
<evidence type="ECO:0000256" key="4">
    <source>
        <dbReference type="ARBA" id="ARBA00023239"/>
    </source>
</evidence>
<comment type="cofactor">
    <cofactor evidence="1">
        <name>NAD(+)</name>
        <dbReference type="ChEBI" id="CHEBI:57540"/>
    </cofactor>
</comment>
<organism evidence="6 7">
    <name type="scientific">Alloscardovia theropitheci</name>
    <dbReference type="NCBI Taxonomy" id="2496842"/>
    <lineage>
        <taxon>Bacteria</taxon>
        <taxon>Bacillati</taxon>
        <taxon>Actinomycetota</taxon>
        <taxon>Actinomycetes</taxon>
        <taxon>Bifidobacteriales</taxon>
        <taxon>Bifidobacteriaceae</taxon>
        <taxon>Alloscardovia</taxon>
    </lineage>
</organism>
<dbReference type="InterPro" id="IPR001509">
    <property type="entry name" value="Epimerase_deHydtase"/>
</dbReference>
<evidence type="ECO:0000256" key="1">
    <source>
        <dbReference type="ARBA" id="ARBA00001911"/>
    </source>
</evidence>
<name>A0A4R0QSN8_9BIFI</name>
<dbReference type="EMBL" id="RXLP01000019">
    <property type="protein sequence ID" value="TCD54165.1"/>
    <property type="molecule type" value="Genomic_DNA"/>
</dbReference>
<protein>
    <submittedName>
        <fullName evidence="6">NAD(P)-dependent oxidoreductase</fullName>
    </submittedName>
</protein>
<dbReference type="GO" id="GO:0070403">
    <property type="term" value="F:NAD+ binding"/>
    <property type="evidence" value="ECO:0007669"/>
    <property type="project" value="InterPro"/>
</dbReference>
<dbReference type="Proteomes" id="UP000291289">
    <property type="component" value="Unassembled WGS sequence"/>
</dbReference>
<dbReference type="GO" id="GO:0048040">
    <property type="term" value="F:UDP-glucuronate decarboxylase activity"/>
    <property type="evidence" value="ECO:0007669"/>
    <property type="project" value="TreeGrafter"/>
</dbReference>
<comment type="caution">
    <text evidence="6">The sequence shown here is derived from an EMBL/GenBank/DDBJ whole genome shotgun (WGS) entry which is preliminary data.</text>
</comment>
<evidence type="ECO:0000313" key="6">
    <source>
        <dbReference type="EMBL" id="TCD54165.1"/>
    </source>
</evidence>
<dbReference type="OrthoDB" id="9801785at2"/>
<dbReference type="Pfam" id="PF01370">
    <property type="entry name" value="Epimerase"/>
    <property type="match status" value="1"/>
</dbReference>
<proteinExistence type="predicted"/>
<accession>A0A4R0QSN8</accession>
<dbReference type="InterPro" id="IPR036291">
    <property type="entry name" value="NAD(P)-bd_dom_sf"/>
</dbReference>